<sequence>MEIGFRLGLGKLEKQFWPKLSLRPNSPHSSRAAQRCPARACSQAQPPRAAQQPHRSPALASAAHRQAREHSRQREQCRGGERTERRSRSGTGEGGRRRHLHPLPRDGHHGTANLRHGISSPPPRQPSTPPPPVSRYPRNVHCRDGASAAVRGLRGYNPPPPDAGTNTPWVEPRCLLSRAPRSPRTHAAYAPSATRRPRPSGHARGRGRREHEHSRRTPRSGLRAILEDPGTQSASSPRPGTYGAHTFS</sequence>
<feature type="compositionally biased region" description="Basic and acidic residues" evidence="1">
    <location>
        <begin position="66"/>
        <end position="87"/>
    </location>
</feature>
<proteinExistence type="predicted"/>
<feature type="region of interest" description="Disordered" evidence="1">
    <location>
        <begin position="20"/>
        <end position="248"/>
    </location>
</feature>
<feature type="compositionally biased region" description="Low complexity" evidence="1">
    <location>
        <begin position="36"/>
        <end position="58"/>
    </location>
</feature>
<feature type="compositionally biased region" description="Pro residues" evidence="1">
    <location>
        <begin position="120"/>
        <end position="134"/>
    </location>
</feature>
<accession>A0A921Q714</accession>
<name>A0A921Q714_SORBI</name>
<reference evidence="2" key="1">
    <citation type="journal article" date="2019" name="BMC Genomics">
        <title>A new reference genome for Sorghum bicolor reveals high levels of sequence similarity between sweet and grain genotypes: implications for the genetics of sugar metabolism.</title>
        <authorList>
            <person name="Cooper E.A."/>
            <person name="Brenton Z.W."/>
            <person name="Flinn B.S."/>
            <person name="Jenkins J."/>
            <person name="Shu S."/>
            <person name="Flowers D."/>
            <person name="Luo F."/>
            <person name="Wang Y."/>
            <person name="Xia P."/>
            <person name="Barry K."/>
            <person name="Daum C."/>
            <person name="Lipzen A."/>
            <person name="Yoshinaga Y."/>
            <person name="Schmutz J."/>
            <person name="Saski C."/>
            <person name="Vermerris W."/>
            <person name="Kresovich S."/>
        </authorList>
    </citation>
    <scope>NUCLEOTIDE SEQUENCE</scope>
</reference>
<evidence type="ECO:0000313" key="2">
    <source>
        <dbReference type="EMBL" id="KAG0515362.1"/>
    </source>
</evidence>
<feature type="compositionally biased region" description="Basic residues" evidence="1">
    <location>
        <begin position="195"/>
        <end position="208"/>
    </location>
</feature>
<protein>
    <submittedName>
        <fullName evidence="2">Uncharacterized protein</fullName>
    </submittedName>
</protein>
<feature type="compositionally biased region" description="Polar residues" evidence="1">
    <location>
        <begin position="23"/>
        <end position="32"/>
    </location>
</feature>
<comment type="caution">
    <text evidence="2">The sequence shown here is derived from an EMBL/GenBank/DDBJ whole genome shotgun (WGS) entry which is preliminary data.</text>
</comment>
<evidence type="ECO:0000256" key="1">
    <source>
        <dbReference type="SAM" id="MobiDB-lite"/>
    </source>
</evidence>
<evidence type="ECO:0000313" key="3">
    <source>
        <dbReference type="Proteomes" id="UP000807115"/>
    </source>
</evidence>
<dbReference type="AlphaFoldDB" id="A0A921Q714"/>
<reference evidence="2" key="2">
    <citation type="submission" date="2020-10" db="EMBL/GenBank/DDBJ databases">
        <authorList>
            <person name="Cooper E.A."/>
            <person name="Brenton Z.W."/>
            <person name="Flinn B.S."/>
            <person name="Jenkins J."/>
            <person name="Shu S."/>
            <person name="Flowers D."/>
            <person name="Luo F."/>
            <person name="Wang Y."/>
            <person name="Xia P."/>
            <person name="Barry K."/>
            <person name="Daum C."/>
            <person name="Lipzen A."/>
            <person name="Yoshinaga Y."/>
            <person name="Schmutz J."/>
            <person name="Saski C."/>
            <person name="Vermerris W."/>
            <person name="Kresovich S."/>
        </authorList>
    </citation>
    <scope>NUCLEOTIDE SEQUENCE</scope>
</reference>
<dbReference type="EMBL" id="CM027689">
    <property type="protein sequence ID" value="KAG0515362.1"/>
    <property type="molecule type" value="Genomic_DNA"/>
</dbReference>
<dbReference type="Proteomes" id="UP000807115">
    <property type="component" value="Chromosome 10"/>
</dbReference>
<organism evidence="2 3">
    <name type="scientific">Sorghum bicolor</name>
    <name type="common">Sorghum</name>
    <name type="synonym">Sorghum vulgare</name>
    <dbReference type="NCBI Taxonomy" id="4558"/>
    <lineage>
        <taxon>Eukaryota</taxon>
        <taxon>Viridiplantae</taxon>
        <taxon>Streptophyta</taxon>
        <taxon>Embryophyta</taxon>
        <taxon>Tracheophyta</taxon>
        <taxon>Spermatophyta</taxon>
        <taxon>Magnoliopsida</taxon>
        <taxon>Liliopsida</taxon>
        <taxon>Poales</taxon>
        <taxon>Poaceae</taxon>
        <taxon>PACMAD clade</taxon>
        <taxon>Panicoideae</taxon>
        <taxon>Andropogonodae</taxon>
        <taxon>Andropogoneae</taxon>
        <taxon>Sorghinae</taxon>
        <taxon>Sorghum</taxon>
    </lineage>
</organism>
<gene>
    <name evidence="2" type="ORF">BDA96_10G271800</name>
</gene>